<dbReference type="AlphaFoldDB" id="A0A150HW61"/>
<evidence type="ECO:0000313" key="3">
    <source>
        <dbReference type="EMBL" id="KXZ71306.1"/>
    </source>
</evidence>
<accession>A0A150HW61</accession>
<protein>
    <submittedName>
        <fullName evidence="3">L-lysine 6-oxidase</fullName>
        <ecNumber evidence="3">1.4.3.20</ecNumber>
    </submittedName>
</protein>
<dbReference type="RefSeq" id="WP_061524491.1">
    <property type="nucleotide sequence ID" value="NZ_JRHX01000037.1"/>
</dbReference>
<dbReference type="InterPro" id="IPR041173">
    <property type="entry name" value="LodA_C"/>
</dbReference>
<evidence type="ECO:0000259" key="1">
    <source>
        <dbReference type="Pfam" id="PF17990"/>
    </source>
</evidence>
<dbReference type="CDD" id="cd14731">
    <property type="entry name" value="LodA_like_1"/>
    <property type="match status" value="1"/>
</dbReference>
<dbReference type="InterPro" id="IPR020835">
    <property type="entry name" value="Catalase_sf"/>
</dbReference>
<comment type="caution">
    <text evidence="3">The sequence shown here is derived from an EMBL/GenBank/DDBJ whole genome shotgun (WGS) entry which is preliminary data.</text>
</comment>
<keyword evidence="3" id="KW-0560">Oxidoreductase</keyword>
<feature type="domain" description="L-lysine epsilon oxidase C-terminal" evidence="2">
    <location>
        <begin position="715"/>
        <end position="876"/>
    </location>
</feature>
<organism evidence="3 4">
    <name type="scientific">Acinetobacter venetianus</name>
    <dbReference type="NCBI Taxonomy" id="52133"/>
    <lineage>
        <taxon>Bacteria</taxon>
        <taxon>Pseudomonadati</taxon>
        <taxon>Pseudomonadota</taxon>
        <taxon>Gammaproteobacteria</taxon>
        <taxon>Moraxellales</taxon>
        <taxon>Moraxellaceae</taxon>
        <taxon>Acinetobacter</taxon>
    </lineage>
</organism>
<reference evidence="3 4" key="1">
    <citation type="journal article" date="2016" name="Sci. Rep.">
        <title>Genomic and phenotypic characterization of the species Acinetobacter venetianus.</title>
        <authorList>
            <person name="Fondi M."/>
            <person name="Maida I."/>
            <person name="Perrin E."/>
            <person name="Orlandini V."/>
            <person name="La Torre L."/>
            <person name="Bosi E."/>
            <person name="Negroni A."/>
            <person name="Zanaroli G."/>
            <person name="Fava F."/>
            <person name="Decorosi F."/>
            <person name="Giovannetti L."/>
            <person name="Viti C."/>
            <person name="Vaneechoutte M."/>
            <person name="Dijkshoorn L."/>
            <person name="Fani R."/>
        </authorList>
    </citation>
    <scope>NUCLEOTIDE SEQUENCE [LARGE SCALE GENOMIC DNA]</scope>
    <source>
        <strain evidence="3 4">LUH13518</strain>
    </source>
</reference>
<dbReference type="InterPro" id="IPR033798">
    <property type="entry name" value="LodA-like"/>
</dbReference>
<name>A0A150HW61_9GAMM</name>
<dbReference type="EMBL" id="JRHX01000037">
    <property type="protein sequence ID" value="KXZ71306.1"/>
    <property type="molecule type" value="Genomic_DNA"/>
</dbReference>
<dbReference type="Pfam" id="PF17990">
    <property type="entry name" value="LodA_N"/>
    <property type="match status" value="1"/>
</dbReference>
<dbReference type="Gene3D" id="2.40.180.10">
    <property type="entry name" value="Catalase core domain"/>
    <property type="match status" value="1"/>
</dbReference>
<evidence type="ECO:0000313" key="4">
    <source>
        <dbReference type="Proteomes" id="UP000075544"/>
    </source>
</evidence>
<proteinExistence type="predicted"/>
<dbReference type="Proteomes" id="UP000075544">
    <property type="component" value="Unassembled WGS sequence"/>
</dbReference>
<gene>
    <name evidence="3" type="primary">lodA</name>
    <name evidence="3" type="ORF">AVENLUH13518_01393</name>
</gene>
<dbReference type="SUPFAM" id="SSF56634">
    <property type="entry name" value="Heme-dependent catalase-like"/>
    <property type="match status" value="1"/>
</dbReference>
<dbReference type="GO" id="GO:0033736">
    <property type="term" value="F:L-lysine 6-oxidase activity"/>
    <property type="evidence" value="ECO:0007669"/>
    <property type="project" value="UniProtKB-EC"/>
</dbReference>
<sequence>MDHMNSDSPTNKSCVDCSTDPIESLKTMFVDMVQAGRIGKGQCPAMRPVFLKPHGIAAAEFIIREDLPENLRIGLFAHLGKRYPTWIRFSSDTTPTSTDFKSTLGIGIKLFEVDGKKLLGNPDASTFDFLMQNFDAFFVDTAKDMCEFTKAGVVDGNYDPYLKDHPKTSELLDAMAKPVASVLSSAYWSGLPFKFGESQFVKYKLEPNFYLDPPNHSPNDPSYLGADLVARLKKSEARFRFMIQLRTDPDQMPLDEATVVWSEDLSPPIHVADIVIPIQDIEARGQAEYGENLAMNIWRVTADHEPVGSIADARRVVYAASAELRRNVNGIPLGEPNSPRPLISPAACVDTHIVRAAIHPAIGIARVGDSENEFFIGPEIVDAPADLTQQPNFYRDSTGAIKRQAARFRLYGYNAAGEVVRELTPDNADIVWTVHVANRKSQWYEFQYALDIPEAVNAPDNAFALRNPKVKAENRIKLAIDPGPRSICGRNISGGAEHRFDTGTFQAASDQPVTVPLGEIQTDENGRLLFLGGHGKSASPTNAPVFDPDNPPSFNNANDWYDDTSDGTVDATVKINGVSIPVESAWVVVAPPNYAPDVVSWRTMYDLMCDVYVNAGWMTMPEKPSFTHDILPLLNRLGGLQWVNKGFAAYFGKGCPMDFSNPQLLSKLSYKPNDLNQADPYSELRRAIFHNFRPSRPVVAEPVQWPHVWPWIYGDAFGSFPENGTGNMLTMTGLQEGLLRHWVEGNFIDDWSDQEPKSFSSFDQVPLKDQPHTLDKAALHYCLADTFHPGCEMTWPMRHASMYSSPFRIRRRSDSDPEPDYGATMTPIKVQQVDGPLYAQIPGSITRWMAIPWQGDTAFCRSGYDPDFDPYLPTFWAARVPNQVLTEQDYQKVINLDLPREERIAAFNQRRSWLRAIQDANTADVMMRMVAHFNELGIVEVREGIKDDPDIPEYLYVETLIAGKLKAAAEYATHLLESSTEPLTNLDKAGWASHEQLLAFRAVRVQKR</sequence>
<feature type="domain" description="L-Lysine epsilon oxidase N-terminal" evidence="1">
    <location>
        <begin position="359"/>
        <end position="589"/>
    </location>
</feature>
<dbReference type="Pfam" id="PF18417">
    <property type="entry name" value="LodA_C"/>
    <property type="match status" value="1"/>
</dbReference>
<dbReference type="PATRIC" id="fig|52133.19.peg.1419"/>
<dbReference type="InterPro" id="IPR041168">
    <property type="entry name" value="LodA_N"/>
</dbReference>
<dbReference type="GO" id="GO:0020037">
    <property type="term" value="F:heme binding"/>
    <property type="evidence" value="ECO:0007669"/>
    <property type="project" value="InterPro"/>
</dbReference>
<evidence type="ECO:0000259" key="2">
    <source>
        <dbReference type="Pfam" id="PF18417"/>
    </source>
</evidence>
<dbReference type="EC" id="1.4.3.20" evidence="3"/>